<dbReference type="PANTHER" id="PTHR30349">
    <property type="entry name" value="PHAGE INTEGRASE-RELATED"/>
    <property type="match status" value="1"/>
</dbReference>
<evidence type="ECO:0000256" key="3">
    <source>
        <dbReference type="ARBA" id="ARBA00022908"/>
    </source>
</evidence>
<organism evidence="9 10">
    <name type="scientific">Clostridium muellerianum</name>
    <dbReference type="NCBI Taxonomy" id="2716538"/>
    <lineage>
        <taxon>Bacteria</taxon>
        <taxon>Bacillati</taxon>
        <taxon>Bacillota</taxon>
        <taxon>Clostridia</taxon>
        <taxon>Eubacteriales</taxon>
        <taxon>Clostridiaceae</taxon>
        <taxon>Clostridium</taxon>
    </lineage>
</organism>
<name>A0A7Y0HRR5_9CLOT</name>
<evidence type="ECO:0000259" key="8">
    <source>
        <dbReference type="PROSITE" id="PS51900"/>
    </source>
</evidence>
<reference evidence="9 10" key="2">
    <citation type="submission" date="2020-06" db="EMBL/GenBank/DDBJ databases">
        <title>Complete Genome Sequence of Clostridium muelleri sp. nov. P21T, an Acid-Alcohol Producing Acetogen Isolated from Old Hay.</title>
        <authorList>
            <person name="Duncan K.E."/>
            <person name="Tanner R.S."/>
        </authorList>
    </citation>
    <scope>NUCLEOTIDE SEQUENCE [LARGE SCALE GENOMIC DNA]</scope>
    <source>
        <strain evidence="9 10">P21</strain>
    </source>
</reference>
<accession>A0A7Y0HRR5</accession>
<proteinExistence type="inferred from homology"/>
<dbReference type="InterPro" id="IPR013762">
    <property type="entry name" value="Integrase-like_cat_sf"/>
</dbReference>
<dbReference type="InterPro" id="IPR050090">
    <property type="entry name" value="Tyrosine_recombinase_XerCD"/>
</dbReference>
<keyword evidence="3" id="KW-0229">DNA integration</keyword>
<dbReference type="InterPro" id="IPR011010">
    <property type="entry name" value="DNA_brk_join_enz"/>
</dbReference>
<feature type="domain" description="Tyr recombinase" evidence="7">
    <location>
        <begin position="110"/>
        <end position="286"/>
    </location>
</feature>
<dbReference type="InterPro" id="IPR004107">
    <property type="entry name" value="Integrase_SAM-like_N"/>
</dbReference>
<dbReference type="PANTHER" id="PTHR30349:SF64">
    <property type="entry name" value="PROPHAGE INTEGRASE INTD-RELATED"/>
    <property type="match status" value="1"/>
</dbReference>
<dbReference type="InterPro" id="IPR010998">
    <property type="entry name" value="Integrase_recombinase_N"/>
</dbReference>
<dbReference type="Gene3D" id="1.10.443.10">
    <property type="entry name" value="Intergrase catalytic core"/>
    <property type="match status" value="1"/>
</dbReference>
<dbReference type="InterPro" id="IPR044068">
    <property type="entry name" value="CB"/>
</dbReference>
<comment type="caution">
    <text evidence="9">The sequence shown here is derived from an EMBL/GenBank/DDBJ whole genome shotgun (WGS) entry which is preliminary data.</text>
</comment>
<dbReference type="Proteomes" id="UP000537131">
    <property type="component" value="Unassembled WGS sequence"/>
</dbReference>
<evidence type="ECO:0000256" key="6">
    <source>
        <dbReference type="PROSITE-ProRule" id="PRU01248"/>
    </source>
</evidence>
<protein>
    <submittedName>
        <fullName evidence="9">Tyrosine-type recombinase/integrase</fullName>
    </submittedName>
</protein>
<evidence type="ECO:0000313" key="10">
    <source>
        <dbReference type="Proteomes" id="UP000537131"/>
    </source>
</evidence>
<dbReference type="AlphaFoldDB" id="A0A7Y0HRR5"/>
<evidence type="ECO:0000256" key="1">
    <source>
        <dbReference type="ARBA" id="ARBA00003283"/>
    </source>
</evidence>
<dbReference type="Gene3D" id="1.10.150.130">
    <property type="match status" value="1"/>
</dbReference>
<gene>
    <name evidence="9" type="ORF">HBE96_21345</name>
</gene>
<sequence length="288" mass="33363">MIPLKSAINGYKEHLINTEKSTETIDGYSNQLKKMESYFLKKFNYPPYLDDITLTNLEEYLGSQLAAGLAQASRSRSYHIIRSFYSYCYKKGLVERNIALSLEPIKVKRKERTYLTENEVVVLVEEIENELVRIVVTAIYHTGMRISECTNLRLKDVDFENKVIHIIGGKGNKDRDIPISDKLNEILTDYIQNKRSKFNYSEYFFATMKSGRISPQHINRQISAAVKKLKWDKQVSAHILRHSFASKLVQKEVNIVRIQKLLGHSDLRVTSIYTHTSQDELRQAVNVI</sequence>
<keyword evidence="10" id="KW-1185">Reference proteome</keyword>
<evidence type="ECO:0000256" key="2">
    <source>
        <dbReference type="ARBA" id="ARBA00008857"/>
    </source>
</evidence>
<evidence type="ECO:0000256" key="4">
    <source>
        <dbReference type="ARBA" id="ARBA00023125"/>
    </source>
</evidence>
<dbReference type="Pfam" id="PF02899">
    <property type="entry name" value="Phage_int_SAM_1"/>
    <property type="match status" value="1"/>
</dbReference>
<dbReference type="EMBL" id="JABBNI010000063">
    <property type="protein sequence ID" value="NMM65133.1"/>
    <property type="molecule type" value="Genomic_DNA"/>
</dbReference>
<evidence type="ECO:0000313" key="9">
    <source>
        <dbReference type="EMBL" id="NMM65133.1"/>
    </source>
</evidence>
<dbReference type="SUPFAM" id="SSF56349">
    <property type="entry name" value="DNA breaking-rejoining enzymes"/>
    <property type="match status" value="1"/>
</dbReference>
<dbReference type="GO" id="GO:0003677">
    <property type="term" value="F:DNA binding"/>
    <property type="evidence" value="ECO:0007669"/>
    <property type="project" value="UniProtKB-UniRule"/>
</dbReference>
<dbReference type="GO" id="GO:0015074">
    <property type="term" value="P:DNA integration"/>
    <property type="evidence" value="ECO:0007669"/>
    <property type="project" value="UniProtKB-KW"/>
</dbReference>
<evidence type="ECO:0000256" key="5">
    <source>
        <dbReference type="ARBA" id="ARBA00023172"/>
    </source>
</evidence>
<comment type="function">
    <text evidence="1">Site-specific tyrosine recombinase, which acts by catalyzing the cutting and rejoining of the recombining DNA molecules.</text>
</comment>
<feature type="domain" description="Core-binding (CB)" evidence="8">
    <location>
        <begin position="2"/>
        <end position="89"/>
    </location>
</feature>
<dbReference type="PROSITE" id="PS51900">
    <property type="entry name" value="CB"/>
    <property type="match status" value="1"/>
</dbReference>
<keyword evidence="5" id="KW-0233">DNA recombination</keyword>
<dbReference type="GO" id="GO:0006310">
    <property type="term" value="P:DNA recombination"/>
    <property type="evidence" value="ECO:0007669"/>
    <property type="project" value="UniProtKB-KW"/>
</dbReference>
<dbReference type="RefSeq" id="WP_169299721.1">
    <property type="nucleotide sequence ID" value="NZ_JABBNI010000063.1"/>
</dbReference>
<comment type="similarity">
    <text evidence="2">Belongs to the 'phage' integrase family.</text>
</comment>
<dbReference type="InterPro" id="IPR002104">
    <property type="entry name" value="Integrase_catalytic"/>
</dbReference>
<reference evidence="9 10" key="1">
    <citation type="submission" date="2020-04" db="EMBL/GenBank/DDBJ databases">
        <authorList>
            <person name="Doyle D.A."/>
        </authorList>
    </citation>
    <scope>NUCLEOTIDE SEQUENCE [LARGE SCALE GENOMIC DNA]</scope>
    <source>
        <strain evidence="9 10">P21</strain>
    </source>
</reference>
<keyword evidence="4 6" id="KW-0238">DNA-binding</keyword>
<dbReference type="Pfam" id="PF00589">
    <property type="entry name" value="Phage_integrase"/>
    <property type="match status" value="1"/>
</dbReference>
<evidence type="ECO:0000259" key="7">
    <source>
        <dbReference type="PROSITE" id="PS51898"/>
    </source>
</evidence>
<dbReference type="PROSITE" id="PS51898">
    <property type="entry name" value="TYR_RECOMBINASE"/>
    <property type="match status" value="1"/>
</dbReference>